<gene>
    <name evidence="2" type="ORF">BDK51DRAFT_47367</name>
</gene>
<dbReference type="EMBL" id="KZ998563">
    <property type="protein sequence ID" value="RKO85999.1"/>
    <property type="molecule type" value="Genomic_DNA"/>
</dbReference>
<sequence length="295" mass="32082">MSPDKCDKPAAHSQNGCKVPQIREVPGAGDRQRGGDFQDAKVGEHRESEAQQWHRRDRVAIHGKGEAAGRRRTAVGLTQQSIACDSYQREAAGVAELKVHEQRCTCRVIPPLADAAAGQQNAASVCVPHRSRRPHQHREHIFRQLRQRPQSATPFCSFLAPIGSMTKPCQSSDPILKTPLPSWTPAGTIHEHGEPPFAQSKCEREPRGIRFNLLVEVTQEGGGDFQDGSGRNAATEVAIVYAHLVPEGKEEGMSVSWRRPPPAPARLPGPAAPARLLAVHASIPSKGEVPPTVRD</sequence>
<evidence type="ECO:0000313" key="3">
    <source>
        <dbReference type="Proteomes" id="UP000269721"/>
    </source>
</evidence>
<organism evidence="2 3">
    <name type="scientific">Blyttiomyces helicus</name>
    <dbReference type="NCBI Taxonomy" id="388810"/>
    <lineage>
        <taxon>Eukaryota</taxon>
        <taxon>Fungi</taxon>
        <taxon>Fungi incertae sedis</taxon>
        <taxon>Chytridiomycota</taxon>
        <taxon>Chytridiomycota incertae sedis</taxon>
        <taxon>Chytridiomycetes</taxon>
        <taxon>Chytridiomycetes incertae sedis</taxon>
        <taxon>Blyttiomyces</taxon>
    </lineage>
</organism>
<feature type="region of interest" description="Disordered" evidence="1">
    <location>
        <begin position="1"/>
        <end position="53"/>
    </location>
</feature>
<feature type="compositionally biased region" description="Basic and acidic residues" evidence="1">
    <location>
        <begin position="30"/>
        <end position="53"/>
    </location>
</feature>
<evidence type="ECO:0000256" key="1">
    <source>
        <dbReference type="SAM" id="MobiDB-lite"/>
    </source>
</evidence>
<dbReference type="Proteomes" id="UP000269721">
    <property type="component" value="Unassembled WGS sequence"/>
</dbReference>
<accession>A0A4P9W1E3</accession>
<proteinExistence type="predicted"/>
<protein>
    <submittedName>
        <fullName evidence="2">Uncharacterized protein</fullName>
    </submittedName>
</protein>
<name>A0A4P9W1E3_9FUNG</name>
<evidence type="ECO:0000313" key="2">
    <source>
        <dbReference type="EMBL" id="RKO85999.1"/>
    </source>
</evidence>
<reference evidence="3" key="1">
    <citation type="journal article" date="2018" name="Nat. Microbiol.">
        <title>Leveraging single-cell genomics to expand the fungal tree of life.</title>
        <authorList>
            <person name="Ahrendt S.R."/>
            <person name="Quandt C.A."/>
            <person name="Ciobanu D."/>
            <person name="Clum A."/>
            <person name="Salamov A."/>
            <person name="Andreopoulos B."/>
            <person name="Cheng J.F."/>
            <person name="Woyke T."/>
            <person name="Pelin A."/>
            <person name="Henrissat B."/>
            <person name="Reynolds N.K."/>
            <person name="Benny G.L."/>
            <person name="Smith M.E."/>
            <person name="James T.Y."/>
            <person name="Grigoriev I.V."/>
        </authorList>
    </citation>
    <scope>NUCLEOTIDE SEQUENCE [LARGE SCALE GENOMIC DNA]</scope>
</reference>
<dbReference type="AlphaFoldDB" id="A0A4P9W1E3"/>
<keyword evidence="3" id="KW-1185">Reference proteome</keyword>
<feature type="compositionally biased region" description="Basic and acidic residues" evidence="1">
    <location>
        <begin position="1"/>
        <end position="10"/>
    </location>
</feature>